<proteinExistence type="predicted"/>
<evidence type="ECO:0008006" key="4">
    <source>
        <dbReference type="Google" id="ProtNLM"/>
    </source>
</evidence>
<evidence type="ECO:0000256" key="1">
    <source>
        <dbReference type="SAM" id="MobiDB-lite"/>
    </source>
</evidence>
<accession>A0AAW0KZS5</accession>
<sequence length="143" mass="16277">MADRETNSSGILNYVKGKDSVPYWIAPKRDPPECNNDKAMVDDIWNFGICALELFHVGAPLNSLSKSEPLLEQNKEKIGLPDGYENYITNPKRLSDEFRKINIENNWLTRASCDRASQFQPSQTHTEPTHQNVETKDMVGRVP</sequence>
<evidence type="ECO:0000313" key="3">
    <source>
        <dbReference type="Proteomes" id="UP000237347"/>
    </source>
</evidence>
<organism evidence="2 3">
    <name type="scientific">Quercus suber</name>
    <name type="common">Cork oak</name>
    <dbReference type="NCBI Taxonomy" id="58331"/>
    <lineage>
        <taxon>Eukaryota</taxon>
        <taxon>Viridiplantae</taxon>
        <taxon>Streptophyta</taxon>
        <taxon>Embryophyta</taxon>
        <taxon>Tracheophyta</taxon>
        <taxon>Spermatophyta</taxon>
        <taxon>Magnoliopsida</taxon>
        <taxon>eudicotyledons</taxon>
        <taxon>Gunneridae</taxon>
        <taxon>Pentapetalae</taxon>
        <taxon>rosids</taxon>
        <taxon>fabids</taxon>
        <taxon>Fagales</taxon>
        <taxon>Fagaceae</taxon>
        <taxon>Quercus</taxon>
    </lineage>
</organism>
<keyword evidence="3" id="KW-1185">Reference proteome</keyword>
<feature type="compositionally biased region" description="Basic and acidic residues" evidence="1">
    <location>
        <begin position="133"/>
        <end position="143"/>
    </location>
</feature>
<reference evidence="2 3" key="1">
    <citation type="journal article" date="2018" name="Sci. Data">
        <title>The draft genome sequence of cork oak.</title>
        <authorList>
            <person name="Ramos A.M."/>
            <person name="Usie A."/>
            <person name="Barbosa P."/>
            <person name="Barros P.M."/>
            <person name="Capote T."/>
            <person name="Chaves I."/>
            <person name="Simoes F."/>
            <person name="Abreu I."/>
            <person name="Carrasquinho I."/>
            <person name="Faro C."/>
            <person name="Guimaraes J.B."/>
            <person name="Mendonca D."/>
            <person name="Nobrega F."/>
            <person name="Rodrigues L."/>
            <person name="Saibo N.J.M."/>
            <person name="Varela M.C."/>
            <person name="Egas C."/>
            <person name="Matos J."/>
            <person name="Miguel C.M."/>
            <person name="Oliveira M.M."/>
            <person name="Ricardo C.P."/>
            <person name="Goncalves S."/>
        </authorList>
    </citation>
    <scope>NUCLEOTIDE SEQUENCE [LARGE SCALE GENOMIC DNA]</scope>
    <source>
        <strain evidence="3">cv. HL8</strain>
    </source>
</reference>
<dbReference type="EMBL" id="PKMF04000185">
    <property type="protein sequence ID" value="KAK7844440.1"/>
    <property type="molecule type" value="Genomic_DNA"/>
</dbReference>
<evidence type="ECO:0000313" key="2">
    <source>
        <dbReference type="EMBL" id="KAK7844440.1"/>
    </source>
</evidence>
<dbReference type="Proteomes" id="UP000237347">
    <property type="component" value="Unassembled WGS sequence"/>
</dbReference>
<dbReference type="AlphaFoldDB" id="A0AAW0KZS5"/>
<feature type="compositionally biased region" description="Polar residues" evidence="1">
    <location>
        <begin position="117"/>
        <end position="132"/>
    </location>
</feature>
<gene>
    <name evidence="2" type="ORF">CFP56_010876</name>
</gene>
<protein>
    <recommendedName>
        <fullName evidence="4">Protein kinase domain-containing protein</fullName>
    </recommendedName>
</protein>
<feature type="region of interest" description="Disordered" evidence="1">
    <location>
        <begin position="117"/>
        <end position="143"/>
    </location>
</feature>
<comment type="caution">
    <text evidence="2">The sequence shown here is derived from an EMBL/GenBank/DDBJ whole genome shotgun (WGS) entry which is preliminary data.</text>
</comment>
<name>A0AAW0KZS5_QUESU</name>